<keyword evidence="1" id="KW-0472">Membrane</keyword>
<evidence type="ECO:0000313" key="2">
    <source>
        <dbReference type="EMBL" id="KAJ7613379.1"/>
    </source>
</evidence>
<evidence type="ECO:0000313" key="3">
    <source>
        <dbReference type="Proteomes" id="UP001221142"/>
    </source>
</evidence>
<keyword evidence="1" id="KW-0812">Transmembrane</keyword>
<feature type="transmembrane region" description="Helical" evidence="1">
    <location>
        <begin position="141"/>
        <end position="160"/>
    </location>
</feature>
<protein>
    <submittedName>
        <fullName evidence="2">Uncharacterized protein</fullName>
    </submittedName>
</protein>
<organism evidence="2 3">
    <name type="scientific">Roridomyces roridus</name>
    <dbReference type="NCBI Taxonomy" id="1738132"/>
    <lineage>
        <taxon>Eukaryota</taxon>
        <taxon>Fungi</taxon>
        <taxon>Dikarya</taxon>
        <taxon>Basidiomycota</taxon>
        <taxon>Agaricomycotina</taxon>
        <taxon>Agaricomycetes</taxon>
        <taxon>Agaricomycetidae</taxon>
        <taxon>Agaricales</taxon>
        <taxon>Marasmiineae</taxon>
        <taxon>Mycenaceae</taxon>
        <taxon>Roridomyces</taxon>
    </lineage>
</organism>
<feature type="transmembrane region" description="Helical" evidence="1">
    <location>
        <begin position="108"/>
        <end position="129"/>
    </location>
</feature>
<feature type="transmembrane region" description="Helical" evidence="1">
    <location>
        <begin position="59"/>
        <end position="83"/>
    </location>
</feature>
<feature type="transmembrane region" description="Helical" evidence="1">
    <location>
        <begin position="180"/>
        <end position="199"/>
    </location>
</feature>
<accession>A0AAD7B8M1</accession>
<proteinExistence type="predicted"/>
<feature type="transmembrane region" description="Helical" evidence="1">
    <location>
        <begin position="20"/>
        <end position="47"/>
    </location>
</feature>
<evidence type="ECO:0000256" key="1">
    <source>
        <dbReference type="SAM" id="Phobius"/>
    </source>
</evidence>
<keyword evidence="1" id="KW-1133">Transmembrane helix</keyword>
<feature type="transmembrane region" description="Helical" evidence="1">
    <location>
        <begin position="250"/>
        <end position="271"/>
    </location>
</feature>
<sequence>MSSISNPNVGPGDPEVANRIQVVSFMASAEMFLYGTYVVLFGFYVSILRKPGEFRKNSLLHSATIALFTLCTIHLALLLSIAAGETRSILLADVHSLQSSAWPEKLPLIRAAFGVYVTSNVIADSLFVFRCYAIWGFRSRIIIVPTFWTMGIAGLGYWHVSQGPALLLFGQSSSLFTINVISLSNTILLVILSAGRIWWLARMARKIMGYERPVGRYYTVCAMILESGALYGIGASLMVGMLATGQFNDYVVVSGTITGQLVGLAPTMIAVRVGLNRSVESVDSFIIAVERPRRHLPSMNFHSKNTGPIEPPAVVYLRPDSFTEAQKIQTV</sequence>
<name>A0AAD7B8M1_9AGAR</name>
<comment type="caution">
    <text evidence="2">The sequence shown here is derived from an EMBL/GenBank/DDBJ whole genome shotgun (WGS) entry which is preliminary data.</text>
</comment>
<keyword evidence="3" id="KW-1185">Reference proteome</keyword>
<gene>
    <name evidence="2" type="ORF">FB45DRAFT_938226</name>
</gene>
<dbReference type="AlphaFoldDB" id="A0AAD7B8M1"/>
<feature type="transmembrane region" description="Helical" evidence="1">
    <location>
        <begin position="220"/>
        <end position="244"/>
    </location>
</feature>
<dbReference type="EMBL" id="JARKIF010000028">
    <property type="protein sequence ID" value="KAJ7613379.1"/>
    <property type="molecule type" value="Genomic_DNA"/>
</dbReference>
<reference evidence="2" key="1">
    <citation type="submission" date="2023-03" db="EMBL/GenBank/DDBJ databases">
        <title>Massive genome expansion in bonnet fungi (Mycena s.s.) driven by repeated elements and novel gene families across ecological guilds.</title>
        <authorList>
            <consortium name="Lawrence Berkeley National Laboratory"/>
            <person name="Harder C.B."/>
            <person name="Miyauchi S."/>
            <person name="Viragh M."/>
            <person name="Kuo A."/>
            <person name="Thoen E."/>
            <person name="Andreopoulos B."/>
            <person name="Lu D."/>
            <person name="Skrede I."/>
            <person name="Drula E."/>
            <person name="Henrissat B."/>
            <person name="Morin E."/>
            <person name="Kohler A."/>
            <person name="Barry K."/>
            <person name="LaButti K."/>
            <person name="Morin E."/>
            <person name="Salamov A."/>
            <person name="Lipzen A."/>
            <person name="Mereny Z."/>
            <person name="Hegedus B."/>
            <person name="Baldrian P."/>
            <person name="Stursova M."/>
            <person name="Weitz H."/>
            <person name="Taylor A."/>
            <person name="Grigoriev I.V."/>
            <person name="Nagy L.G."/>
            <person name="Martin F."/>
            <person name="Kauserud H."/>
        </authorList>
    </citation>
    <scope>NUCLEOTIDE SEQUENCE</scope>
    <source>
        <strain evidence="2">9284</strain>
    </source>
</reference>
<dbReference type="Proteomes" id="UP001221142">
    <property type="component" value="Unassembled WGS sequence"/>
</dbReference>